<keyword evidence="3" id="KW-1185">Reference proteome</keyword>
<comment type="caution">
    <text evidence="2">The sequence shown here is derived from an EMBL/GenBank/DDBJ whole genome shotgun (WGS) entry which is preliminary data.</text>
</comment>
<feature type="region of interest" description="Disordered" evidence="1">
    <location>
        <begin position="60"/>
        <end position="99"/>
    </location>
</feature>
<gene>
    <name evidence="2" type="ORF">GWI33_002059</name>
</gene>
<accession>A0A834IVW6</accession>
<dbReference type="EMBL" id="JAACXV010000015">
    <property type="protein sequence ID" value="KAF7287240.1"/>
    <property type="molecule type" value="Genomic_DNA"/>
</dbReference>
<proteinExistence type="predicted"/>
<name>A0A834IVW6_RHYFE</name>
<evidence type="ECO:0000313" key="3">
    <source>
        <dbReference type="Proteomes" id="UP000625711"/>
    </source>
</evidence>
<sequence>MDFWPITQSQMKTPRLLLHRGVFPENNRDSAADWKQSHVFLSSCFSTVFQKYGSLSSATFFPSLPPSPPAPTPKPGASERRTRDARNERINDEMKTRRW</sequence>
<protein>
    <submittedName>
        <fullName evidence="2">Uncharacterized protein</fullName>
    </submittedName>
</protein>
<evidence type="ECO:0000313" key="2">
    <source>
        <dbReference type="EMBL" id="KAF7287240.1"/>
    </source>
</evidence>
<evidence type="ECO:0000256" key="1">
    <source>
        <dbReference type="SAM" id="MobiDB-lite"/>
    </source>
</evidence>
<feature type="compositionally biased region" description="Pro residues" evidence="1">
    <location>
        <begin position="63"/>
        <end position="74"/>
    </location>
</feature>
<dbReference type="Proteomes" id="UP000625711">
    <property type="component" value="Unassembled WGS sequence"/>
</dbReference>
<dbReference type="AlphaFoldDB" id="A0A834IVW6"/>
<organism evidence="2 3">
    <name type="scientific">Rhynchophorus ferrugineus</name>
    <name type="common">Red palm weevil</name>
    <name type="synonym">Curculio ferrugineus</name>
    <dbReference type="NCBI Taxonomy" id="354439"/>
    <lineage>
        <taxon>Eukaryota</taxon>
        <taxon>Metazoa</taxon>
        <taxon>Ecdysozoa</taxon>
        <taxon>Arthropoda</taxon>
        <taxon>Hexapoda</taxon>
        <taxon>Insecta</taxon>
        <taxon>Pterygota</taxon>
        <taxon>Neoptera</taxon>
        <taxon>Endopterygota</taxon>
        <taxon>Coleoptera</taxon>
        <taxon>Polyphaga</taxon>
        <taxon>Cucujiformia</taxon>
        <taxon>Curculionidae</taxon>
        <taxon>Dryophthorinae</taxon>
        <taxon>Rhynchophorus</taxon>
    </lineage>
</organism>
<reference evidence="2" key="1">
    <citation type="submission" date="2020-08" db="EMBL/GenBank/DDBJ databases">
        <title>Genome sequencing and assembly of the red palm weevil Rhynchophorus ferrugineus.</title>
        <authorList>
            <person name="Dias G.B."/>
            <person name="Bergman C.M."/>
            <person name="Manee M."/>
        </authorList>
    </citation>
    <scope>NUCLEOTIDE SEQUENCE</scope>
    <source>
        <strain evidence="2">AA-2017</strain>
        <tissue evidence="2">Whole larva</tissue>
    </source>
</reference>
<feature type="compositionally biased region" description="Basic and acidic residues" evidence="1">
    <location>
        <begin position="77"/>
        <end position="99"/>
    </location>
</feature>